<dbReference type="OMA" id="HRIASCI"/>
<dbReference type="InterPro" id="IPR012337">
    <property type="entry name" value="RNaseH-like_sf"/>
</dbReference>
<keyword evidence="18" id="KW-0472">Membrane</keyword>
<dbReference type="GO" id="GO:0004519">
    <property type="term" value="F:endonuclease activity"/>
    <property type="evidence" value="ECO:0007669"/>
    <property type="project" value="UniProtKB-KW"/>
</dbReference>
<feature type="compositionally biased region" description="Basic and acidic residues" evidence="17">
    <location>
        <begin position="137"/>
        <end position="159"/>
    </location>
</feature>
<keyword evidence="13" id="KW-0695">RNA-directed DNA polymerase</keyword>
<keyword evidence="16" id="KW-0233">DNA recombination</keyword>
<dbReference type="Gene3D" id="2.40.70.10">
    <property type="entry name" value="Acid Proteases"/>
    <property type="match status" value="1"/>
</dbReference>
<dbReference type="InterPro" id="IPR043128">
    <property type="entry name" value="Rev_trsase/Diguanyl_cyclase"/>
</dbReference>
<dbReference type="PROSITE" id="PS50994">
    <property type="entry name" value="INTEGRASE"/>
    <property type="match status" value="1"/>
</dbReference>
<dbReference type="GO" id="GO:0015074">
    <property type="term" value="P:DNA integration"/>
    <property type="evidence" value="ECO:0007669"/>
    <property type="project" value="UniProtKB-KW"/>
</dbReference>
<dbReference type="Proteomes" id="UP000184267">
    <property type="component" value="Unassembled WGS sequence"/>
</dbReference>
<dbReference type="InterPro" id="IPR041588">
    <property type="entry name" value="Integrase_H2C2"/>
</dbReference>
<dbReference type="GO" id="GO:0003964">
    <property type="term" value="F:RNA-directed DNA polymerase activity"/>
    <property type="evidence" value="ECO:0007669"/>
    <property type="project" value="UniProtKB-KW"/>
</dbReference>
<sequence>MANQQGTIKKCVILEIEAGGHRHLLRLLVTSLGREAIILGLPWLQRVNAEIDFNQGTLQIDPNKVNLTLTERLRNKWFPEQDKFTGHTVSQVQIDPERDPVNDLAELPPTLQEEQESTDQDLILSYLSRTKGTITEWHGDQPRRGSSLTKEDPEEERRTQQPQQGPTIGRIQIYQGIKVSYGIPLFFVGKKDGSLRPCQDYRYLNEGTVKNAYPLPLVLELVDKLKGAKIFSKLDLRSGYNNVRIKDEDQWKAAFKTHRGLFEPMVMFFGLCNSPATFQAMMNALFKDMINEEWLVIYMDNILIFSKDKKEHEERTRQVLEQLRDNDLYLKLDKCIFDAPEVEYLGMIIRENQVAMDPVKLKGIQDWKEPRDVKGKAFDELKMRFTTAPVLLMPDVNKPFYVESDTSDFASGVVLRQRDTNGDLHPCAYLSKGFSPAERNYEIYDKELLGIIRALQEWRHYLLRAAHPVTILSDHKNLTYYRQAQRLNRRQARWLLFLSEFDIQLHHVPGKDMIQSDTLSRRHDLSPGKTSDNNDQIVLPEQLFVHLVDTKLATRFQAFAVKDRVFQAIHQALKTGTLPPIKSALSDWREEDGKIFFKNRRYVPADEQLRRDLISQHHDIPAMGHPGKFKTLELLRRTYWWPGMHTMVSRFVKGCAECQQNKINTHPTVPPLQPILATDVTRPFQQITIDYITDLPESNGHDSIMVVVDHGLSKGVIFTPCNKTIDAIGTAELLYRNVYRRFGLPSKIISNRGPQFVSHVTRELGRILKITLSPSTAYHPQTDGQTEQVNQELEVYLQIFCTSQSDTWAQHLIDAEVAHNQRIHLARNASPFYLMMGYDPTLIPIAYPRTNVPLVQERLVELQKARDEALAAHKLARQVMRDRITGKFTPFKLGQKVWLEGKNLRLSYVTRKLAPKREGLFEIIEVLSPLNYRLNLPATWKIHPVFHASFLMPYHKNDTHGPNYTRPPPEVIDEQDDTMLALFTVYCFFTLALLSITLAIASHILRELSKQLLERTLHSCDVPKVNKWGT</sequence>
<evidence type="ECO:0000313" key="21">
    <source>
        <dbReference type="EMBL" id="OJT01920.1"/>
    </source>
</evidence>
<reference evidence="21 22" key="1">
    <citation type="submission" date="2016-10" db="EMBL/GenBank/DDBJ databases">
        <title>Genome sequence of the basidiomycete white-rot fungus Trametes pubescens.</title>
        <authorList>
            <person name="Makela M.R."/>
            <person name="Granchi Z."/>
            <person name="Peng M."/>
            <person name="De Vries R.P."/>
            <person name="Grigoriev I."/>
            <person name="Riley R."/>
            <person name="Hilden K."/>
        </authorList>
    </citation>
    <scope>NUCLEOTIDE SEQUENCE [LARGE SCALE GENOMIC DNA]</scope>
    <source>
        <strain evidence="21 22">FBCC735</strain>
    </source>
</reference>
<keyword evidence="15" id="KW-0238">DNA-binding</keyword>
<evidence type="ECO:0000256" key="1">
    <source>
        <dbReference type="ARBA" id="ARBA00012493"/>
    </source>
</evidence>
<evidence type="ECO:0000256" key="3">
    <source>
        <dbReference type="ARBA" id="ARBA00022679"/>
    </source>
</evidence>
<feature type="domain" description="Reverse transcriptase" evidence="19">
    <location>
        <begin position="169"/>
        <end position="349"/>
    </location>
</feature>
<evidence type="ECO:0000313" key="22">
    <source>
        <dbReference type="Proteomes" id="UP000184267"/>
    </source>
</evidence>
<evidence type="ECO:0000259" key="19">
    <source>
        <dbReference type="PROSITE" id="PS50878"/>
    </source>
</evidence>
<gene>
    <name evidence="21" type="ORF">TRAPUB_7619</name>
</gene>
<dbReference type="STRING" id="154538.A0A1M2V2W1"/>
<dbReference type="AlphaFoldDB" id="A0A1M2V2W1"/>
<dbReference type="GO" id="GO:0046872">
    <property type="term" value="F:metal ion binding"/>
    <property type="evidence" value="ECO:0007669"/>
    <property type="project" value="UniProtKB-KW"/>
</dbReference>
<evidence type="ECO:0000256" key="18">
    <source>
        <dbReference type="SAM" id="Phobius"/>
    </source>
</evidence>
<evidence type="ECO:0000256" key="15">
    <source>
        <dbReference type="ARBA" id="ARBA00023125"/>
    </source>
</evidence>
<keyword evidence="18" id="KW-0812">Transmembrane</keyword>
<dbReference type="Gene3D" id="3.10.20.370">
    <property type="match status" value="1"/>
</dbReference>
<evidence type="ECO:0000256" key="4">
    <source>
        <dbReference type="ARBA" id="ARBA00022695"/>
    </source>
</evidence>
<dbReference type="Gene3D" id="1.10.340.70">
    <property type="match status" value="1"/>
</dbReference>
<dbReference type="Gene3D" id="3.30.420.10">
    <property type="entry name" value="Ribonuclease H-like superfamily/Ribonuclease H"/>
    <property type="match status" value="1"/>
</dbReference>
<dbReference type="Pfam" id="PF17917">
    <property type="entry name" value="RT_RNaseH"/>
    <property type="match status" value="1"/>
</dbReference>
<keyword evidence="3" id="KW-0808">Transferase</keyword>
<keyword evidence="12" id="KW-0229">DNA integration</keyword>
<dbReference type="OrthoDB" id="3205891at2759"/>
<dbReference type="InterPro" id="IPR001584">
    <property type="entry name" value="Integrase_cat-core"/>
</dbReference>
<evidence type="ECO:0000256" key="14">
    <source>
        <dbReference type="ARBA" id="ARBA00022932"/>
    </source>
</evidence>
<dbReference type="GO" id="GO:0004190">
    <property type="term" value="F:aspartic-type endopeptidase activity"/>
    <property type="evidence" value="ECO:0007669"/>
    <property type="project" value="UniProtKB-KW"/>
</dbReference>
<keyword evidence="2" id="KW-0645">Protease</keyword>
<dbReference type="SUPFAM" id="SSF56672">
    <property type="entry name" value="DNA/RNA polymerases"/>
    <property type="match status" value="1"/>
</dbReference>
<dbReference type="Pfam" id="PF17921">
    <property type="entry name" value="Integrase_H2C2"/>
    <property type="match status" value="1"/>
</dbReference>
<keyword evidence="18" id="KW-1133">Transmembrane helix</keyword>
<evidence type="ECO:0000256" key="8">
    <source>
        <dbReference type="ARBA" id="ARBA00022759"/>
    </source>
</evidence>
<dbReference type="EC" id="2.7.7.49" evidence="1"/>
<dbReference type="GO" id="GO:0003677">
    <property type="term" value="F:DNA binding"/>
    <property type="evidence" value="ECO:0007669"/>
    <property type="project" value="UniProtKB-KW"/>
</dbReference>
<accession>A0A1M2V2W1</accession>
<keyword evidence="7" id="KW-0064">Aspartyl protease</keyword>
<dbReference type="GO" id="GO:0006508">
    <property type="term" value="P:proteolysis"/>
    <property type="evidence" value="ECO:0007669"/>
    <property type="project" value="UniProtKB-KW"/>
</dbReference>
<dbReference type="GO" id="GO:0006310">
    <property type="term" value="P:DNA recombination"/>
    <property type="evidence" value="ECO:0007669"/>
    <property type="project" value="UniProtKB-KW"/>
</dbReference>
<evidence type="ECO:0000256" key="16">
    <source>
        <dbReference type="ARBA" id="ARBA00023172"/>
    </source>
</evidence>
<dbReference type="Pfam" id="PF00078">
    <property type="entry name" value="RVT_1"/>
    <property type="match status" value="1"/>
</dbReference>
<dbReference type="InterPro" id="IPR056924">
    <property type="entry name" value="SH3_Tf2-1"/>
</dbReference>
<dbReference type="InterPro" id="IPR050951">
    <property type="entry name" value="Retrovirus_Pol_polyprotein"/>
</dbReference>
<keyword evidence="14" id="KW-0239">DNA-directed DNA polymerase</keyword>
<dbReference type="Pfam" id="PF24626">
    <property type="entry name" value="SH3_Tf2-1"/>
    <property type="match status" value="1"/>
</dbReference>
<dbReference type="CDD" id="cd01647">
    <property type="entry name" value="RT_LTR"/>
    <property type="match status" value="1"/>
</dbReference>
<keyword evidence="11" id="KW-0694">RNA-binding</keyword>
<comment type="caution">
    <text evidence="21">The sequence shown here is derived from an EMBL/GenBank/DDBJ whole genome shotgun (WGS) entry which is preliminary data.</text>
</comment>
<keyword evidence="6" id="KW-0479">Metal-binding</keyword>
<dbReference type="FunFam" id="1.10.340.70:FF:000001">
    <property type="entry name" value="Retrovirus-related Pol polyprotein from transposon gypsy-like Protein"/>
    <property type="match status" value="1"/>
</dbReference>
<evidence type="ECO:0000256" key="6">
    <source>
        <dbReference type="ARBA" id="ARBA00022723"/>
    </source>
</evidence>
<dbReference type="InterPro" id="IPR036397">
    <property type="entry name" value="RNaseH_sf"/>
</dbReference>
<dbReference type="EMBL" id="MNAD01001712">
    <property type="protein sequence ID" value="OJT01920.1"/>
    <property type="molecule type" value="Genomic_DNA"/>
</dbReference>
<name>A0A1M2V2W1_TRAPU</name>
<keyword evidence="9" id="KW-0378">Hydrolase</keyword>
<feature type="region of interest" description="Disordered" evidence="17">
    <location>
        <begin position="135"/>
        <end position="167"/>
    </location>
</feature>
<dbReference type="PANTHER" id="PTHR37984">
    <property type="entry name" value="PROTEIN CBG26694"/>
    <property type="match status" value="1"/>
</dbReference>
<organism evidence="21 22">
    <name type="scientific">Trametes pubescens</name>
    <name type="common">White-rot fungus</name>
    <dbReference type="NCBI Taxonomy" id="154538"/>
    <lineage>
        <taxon>Eukaryota</taxon>
        <taxon>Fungi</taxon>
        <taxon>Dikarya</taxon>
        <taxon>Basidiomycota</taxon>
        <taxon>Agaricomycotina</taxon>
        <taxon>Agaricomycetes</taxon>
        <taxon>Polyporales</taxon>
        <taxon>Polyporaceae</taxon>
        <taxon>Trametes</taxon>
    </lineage>
</organism>
<keyword evidence="5" id="KW-0540">Nuclease</keyword>
<evidence type="ECO:0000256" key="7">
    <source>
        <dbReference type="ARBA" id="ARBA00022750"/>
    </source>
</evidence>
<proteinExistence type="predicted"/>
<evidence type="ECO:0000256" key="17">
    <source>
        <dbReference type="SAM" id="MobiDB-lite"/>
    </source>
</evidence>
<dbReference type="InterPro" id="IPR000477">
    <property type="entry name" value="RT_dom"/>
</dbReference>
<protein>
    <recommendedName>
        <fullName evidence="1">RNA-directed DNA polymerase</fullName>
        <ecNumber evidence="1">2.7.7.49</ecNumber>
    </recommendedName>
</protein>
<dbReference type="InterPro" id="IPR043502">
    <property type="entry name" value="DNA/RNA_pol_sf"/>
</dbReference>
<evidence type="ECO:0000256" key="2">
    <source>
        <dbReference type="ARBA" id="ARBA00022670"/>
    </source>
</evidence>
<keyword evidence="10" id="KW-0460">Magnesium</keyword>
<dbReference type="GO" id="GO:0003887">
    <property type="term" value="F:DNA-directed DNA polymerase activity"/>
    <property type="evidence" value="ECO:0007669"/>
    <property type="project" value="UniProtKB-KW"/>
</dbReference>
<evidence type="ECO:0000256" key="11">
    <source>
        <dbReference type="ARBA" id="ARBA00022884"/>
    </source>
</evidence>
<keyword evidence="8" id="KW-0255">Endonuclease</keyword>
<dbReference type="InterPro" id="IPR041373">
    <property type="entry name" value="RT_RNaseH"/>
</dbReference>
<dbReference type="PROSITE" id="PS50878">
    <property type="entry name" value="RT_POL"/>
    <property type="match status" value="1"/>
</dbReference>
<dbReference type="GO" id="GO:0003723">
    <property type="term" value="F:RNA binding"/>
    <property type="evidence" value="ECO:0007669"/>
    <property type="project" value="UniProtKB-KW"/>
</dbReference>
<feature type="domain" description="Integrase catalytic" evidence="20">
    <location>
        <begin position="679"/>
        <end position="839"/>
    </location>
</feature>
<keyword evidence="4" id="KW-0548">Nucleotidyltransferase</keyword>
<evidence type="ECO:0000256" key="10">
    <source>
        <dbReference type="ARBA" id="ARBA00022842"/>
    </source>
</evidence>
<dbReference type="SUPFAM" id="SSF53098">
    <property type="entry name" value="Ribonuclease H-like"/>
    <property type="match status" value="1"/>
</dbReference>
<dbReference type="CDD" id="cd09274">
    <property type="entry name" value="RNase_HI_RT_Ty3"/>
    <property type="match status" value="1"/>
</dbReference>
<evidence type="ECO:0000256" key="9">
    <source>
        <dbReference type="ARBA" id="ARBA00022801"/>
    </source>
</evidence>
<keyword evidence="22" id="KW-1185">Reference proteome</keyword>
<evidence type="ECO:0000259" key="20">
    <source>
        <dbReference type="PROSITE" id="PS50994"/>
    </source>
</evidence>
<dbReference type="GO" id="GO:0005634">
    <property type="term" value="C:nucleus"/>
    <property type="evidence" value="ECO:0007669"/>
    <property type="project" value="UniProtKB-ARBA"/>
</dbReference>
<evidence type="ECO:0000256" key="13">
    <source>
        <dbReference type="ARBA" id="ARBA00022918"/>
    </source>
</evidence>
<feature type="transmembrane region" description="Helical" evidence="18">
    <location>
        <begin position="979"/>
        <end position="1005"/>
    </location>
</feature>
<evidence type="ECO:0000256" key="5">
    <source>
        <dbReference type="ARBA" id="ARBA00022722"/>
    </source>
</evidence>
<dbReference type="PANTHER" id="PTHR37984:SF5">
    <property type="entry name" value="PROTEIN NYNRIN-LIKE"/>
    <property type="match status" value="1"/>
</dbReference>
<dbReference type="Gene3D" id="3.30.70.270">
    <property type="match status" value="1"/>
</dbReference>
<dbReference type="InterPro" id="IPR021109">
    <property type="entry name" value="Peptidase_aspartic_dom_sf"/>
</dbReference>
<evidence type="ECO:0000256" key="12">
    <source>
        <dbReference type="ARBA" id="ARBA00022908"/>
    </source>
</evidence>